<evidence type="ECO:0000313" key="1">
    <source>
        <dbReference type="EMBL" id="OCT90172.1"/>
    </source>
</evidence>
<organism evidence="1 2">
    <name type="scientific">Xenopus laevis</name>
    <name type="common">African clawed frog</name>
    <dbReference type="NCBI Taxonomy" id="8355"/>
    <lineage>
        <taxon>Eukaryota</taxon>
        <taxon>Metazoa</taxon>
        <taxon>Chordata</taxon>
        <taxon>Craniata</taxon>
        <taxon>Vertebrata</taxon>
        <taxon>Euteleostomi</taxon>
        <taxon>Amphibia</taxon>
        <taxon>Batrachia</taxon>
        <taxon>Anura</taxon>
        <taxon>Pipoidea</taxon>
        <taxon>Pipidae</taxon>
        <taxon>Xenopodinae</taxon>
        <taxon>Xenopus</taxon>
        <taxon>Xenopus</taxon>
    </lineage>
</organism>
<evidence type="ECO:0000313" key="2">
    <source>
        <dbReference type="Proteomes" id="UP000694892"/>
    </source>
</evidence>
<dbReference type="EMBL" id="CM004470">
    <property type="protein sequence ID" value="OCT90172.1"/>
    <property type="molecule type" value="Genomic_DNA"/>
</dbReference>
<proteinExistence type="predicted"/>
<dbReference type="Proteomes" id="UP000694892">
    <property type="component" value="Chromosome 3L"/>
</dbReference>
<sequence length="68" mass="7669">MNDCVGGMLHPWLIHLPVTLLMVQIPKVVPHPQIFVQLQFASALQCLATLLFHYYPLAFFCGANLSNF</sequence>
<name>A0A974DE59_XENLA</name>
<accession>A0A974DE59</accession>
<protein>
    <submittedName>
        <fullName evidence="1">Uncharacterized protein</fullName>
    </submittedName>
</protein>
<gene>
    <name evidence="1" type="ORF">XELAEV_18018788mg</name>
</gene>
<reference evidence="2" key="1">
    <citation type="journal article" date="2016" name="Nature">
        <title>Genome evolution in the allotetraploid frog Xenopus laevis.</title>
        <authorList>
            <person name="Session A.M."/>
            <person name="Uno Y."/>
            <person name="Kwon T."/>
            <person name="Chapman J.A."/>
            <person name="Toyoda A."/>
            <person name="Takahashi S."/>
            <person name="Fukui A."/>
            <person name="Hikosaka A."/>
            <person name="Suzuki A."/>
            <person name="Kondo M."/>
            <person name="van Heeringen S.J."/>
            <person name="Quigley I."/>
            <person name="Heinz S."/>
            <person name="Ogino H."/>
            <person name="Ochi H."/>
            <person name="Hellsten U."/>
            <person name="Lyons J.B."/>
            <person name="Simakov O."/>
            <person name="Putnam N."/>
            <person name="Stites J."/>
            <person name="Kuroki Y."/>
            <person name="Tanaka T."/>
            <person name="Michiue T."/>
            <person name="Watanabe M."/>
            <person name="Bogdanovic O."/>
            <person name="Lister R."/>
            <person name="Georgiou G."/>
            <person name="Paranjpe S.S."/>
            <person name="van Kruijsbergen I."/>
            <person name="Shu S."/>
            <person name="Carlson J."/>
            <person name="Kinoshita T."/>
            <person name="Ohta Y."/>
            <person name="Mawaribuchi S."/>
            <person name="Jenkins J."/>
            <person name="Grimwood J."/>
            <person name="Schmutz J."/>
            <person name="Mitros T."/>
            <person name="Mozaffari S.V."/>
            <person name="Suzuki Y."/>
            <person name="Haramoto Y."/>
            <person name="Yamamoto T.S."/>
            <person name="Takagi C."/>
            <person name="Heald R."/>
            <person name="Miller K."/>
            <person name="Haudenschild C."/>
            <person name="Kitzman J."/>
            <person name="Nakayama T."/>
            <person name="Izutsu Y."/>
            <person name="Robert J."/>
            <person name="Fortriede J."/>
            <person name="Burns K."/>
            <person name="Lotay V."/>
            <person name="Karimi K."/>
            <person name="Yasuoka Y."/>
            <person name="Dichmann D.S."/>
            <person name="Flajnik M.F."/>
            <person name="Houston D.W."/>
            <person name="Shendure J."/>
            <person name="DuPasquier L."/>
            <person name="Vize P.D."/>
            <person name="Zorn A.M."/>
            <person name="Ito M."/>
            <person name="Marcotte E.M."/>
            <person name="Wallingford J.B."/>
            <person name="Ito Y."/>
            <person name="Asashima M."/>
            <person name="Ueno N."/>
            <person name="Matsuda Y."/>
            <person name="Veenstra G.J."/>
            <person name="Fujiyama A."/>
            <person name="Harland R.M."/>
            <person name="Taira M."/>
            <person name="Rokhsar D.S."/>
        </authorList>
    </citation>
    <scope>NUCLEOTIDE SEQUENCE [LARGE SCALE GENOMIC DNA]</scope>
    <source>
        <strain evidence="2">J</strain>
    </source>
</reference>
<dbReference type="AlphaFoldDB" id="A0A974DE59"/>